<keyword evidence="2" id="KW-1185">Reference proteome</keyword>
<sequence length="101" mass="11922">MECIVRFEVKYRQELKRLRGLLFIEKGKRPDGEQLIEMFKDMKYQVALTDPEKLIFTPVEPGSDYEYIRVTELDTGEEKYTEDHDLKKLIGSLMPQRPPGL</sequence>
<dbReference type="AlphaFoldDB" id="A0A7X3ILI6"/>
<gene>
    <name evidence="1" type="ORF">GRF59_19060</name>
</gene>
<protein>
    <submittedName>
        <fullName evidence="1">Uncharacterized protein</fullName>
    </submittedName>
</protein>
<organism evidence="1 2">
    <name type="scientific">Paenibacillus dendrobii</name>
    <dbReference type="NCBI Taxonomy" id="2691084"/>
    <lineage>
        <taxon>Bacteria</taxon>
        <taxon>Bacillati</taxon>
        <taxon>Bacillota</taxon>
        <taxon>Bacilli</taxon>
        <taxon>Bacillales</taxon>
        <taxon>Paenibacillaceae</taxon>
        <taxon>Paenibacillus</taxon>
    </lineage>
</organism>
<accession>A0A7X3ILI6</accession>
<dbReference type="RefSeq" id="WP_160499318.1">
    <property type="nucleotide sequence ID" value="NZ_WUBI01000003.1"/>
</dbReference>
<comment type="caution">
    <text evidence="1">The sequence shown here is derived from an EMBL/GenBank/DDBJ whole genome shotgun (WGS) entry which is preliminary data.</text>
</comment>
<name>A0A7X3ILI6_9BACL</name>
<dbReference type="EMBL" id="WUBI01000003">
    <property type="protein sequence ID" value="MWV45718.1"/>
    <property type="molecule type" value="Genomic_DNA"/>
</dbReference>
<proteinExistence type="predicted"/>
<evidence type="ECO:0000313" key="1">
    <source>
        <dbReference type="EMBL" id="MWV45718.1"/>
    </source>
</evidence>
<dbReference type="Proteomes" id="UP000460318">
    <property type="component" value="Unassembled WGS sequence"/>
</dbReference>
<evidence type="ECO:0000313" key="2">
    <source>
        <dbReference type="Proteomes" id="UP000460318"/>
    </source>
</evidence>
<reference evidence="1 2" key="1">
    <citation type="submission" date="2019-12" db="EMBL/GenBank/DDBJ databases">
        <title>Paenibacillus sp. nov., an endophytic bacterium isolated from the stem of Dendrobium.</title>
        <authorList>
            <person name="Zhao R."/>
        </authorList>
    </citation>
    <scope>NUCLEOTIDE SEQUENCE [LARGE SCALE GENOMIC DNA]</scope>
    <source>
        <strain evidence="1 2">HJL G12</strain>
    </source>
</reference>